<sequence length="375" mass="42792">TTVPDSNPQSVIIMSRNEHEHEQEERNPTTRLRNPTTIYKTGVTNIMKPFGVALISHDENAKCYNQLFTSINALAVQEFNQPCLINHVMADGALGITSSQQTVFPHSRRMMCWFHMIQKCRLHRNLVTKEQWVSIDADIHAVQLSFSDDVFNRGIDLLIQKWSATPATKKFSDYFVDQWITKLPYWYEGAAFGKPSTNNGCESMNAIIKQKYTLRNKLHLSAFLPKMEQMLTDWSEASISSPFATATSISPDMELHAYKWSVSINRSDILHWFNTFYVVPSSTTTITPSVWLDLYRSGQWASFDDFVAWQTSCWLVSPLTSCTCPIGLKQYTCKHSVGLGIVFNLYQVTDKTRCEPLGKRKGKGRPKKVRTALLL</sequence>
<evidence type="ECO:0000259" key="3">
    <source>
        <dbReference type="PROSITE" id="PS50966"/>
    </source>
</evidence>
<dbReference type="AlphaFoldDB" id="A0A815Z327"/>
<dbReference type="Proteomes" id="UP000681722">
    <property type="component" value="Unassembled WGS sequence"/>
</dbReference>
<feature type="domain" description="SWIM-type" evidence="3">
    <location>
        <begin position="314"/>
        <end position="344"/>
    </location>
</feature>
<keyword evidence="6" id="KW-1185">Reference proteome</keyword>
<dbReference type="PANTHER" id="PTHR31669">
    <property type="entry name" value="PROTEIN FAR1-RELATED SEQUENCE 10-RELATED"/>
    <property type="match status" value="1"/>
</dbReference>
<dbReference type="PROSITE" id="PS50966">
    <property type="entry name" value="ZF_SWIM"/>
    <property type="match status" value="1"/>
</dbReference>
<accession>A0A815Z327</accession>
<feature type="compositionally biased region" description="Basic and acidic residues" evidence="2">
    <location>
        <begin position="16"/>
        <end position="28"/>
    </location>
</feature>
<feature type="non-terminal residue" evidence="4">
    <location>
        <position position="1"/>
    </location>
</feature>
<evidence type="ECO:0000256" key="2">
    <source>
        <dbReference type="SAM" id="MobiDB-lite"/>
    </source>
</evidence>
<comment type="caution">
    <text evidence="4">The sequence shown here is derived from an EMBL/GenBank/DDBJ whole genome shotgun (WGS) entry which is preliminary data.</text>
</comment>
<dbReference type="GO" id="GO:0006355">
    <property type="term" value="P:regulation of DNA-templated transcription"/>
    <property type="evidence" value="ECO:0007669"/>
    <property type="project" value="InterPro"/>
</dbReference>
<dbReference type="Proteomes" id="UP000663829">
    <property type="component" value="Unassembled WGS sequence"/>
</dbReference>
<dbReference type="GO" id="GO:0008270">
    <property type="term" value="F:zinc ion binding"/>
    <property type="evidence" value="ECO:0007669"/>
    <property type="project" value="UniProtKB-KW"/>
</dbReference>
<dbReference type="EMBL" id="CAJNOQ010031085">
    <property type="protein sequence ID" value="CAF1578027.1"/>
    <property type="molecule type" value="Genomic_DNA"/>
</dbReference>
<dbReference type="OrthoDB" id="10024609at2759"/>
<dbReference type="InterPro" id="IPR007527">
    <property type="entry name" value="Znf_SWIM"/>
</dbReference>
<name>A0A815Z327_9BILA</name>
<dbReference type="InterPro" id="IPR031052">
    <property type="entry name" value="FHY3/FAR1"/>
</dbReference>
<gene>
    <name evidence="4" type="ORF">GPM918_LOCUS40887</name>
    <name evidence="5" type="ORF">SRO942_LOCUS41878</name>
</gene>
<keyword evidence="1" id="KW-0863">Zinc-finger</keyword>
<feature type="region of interest" description="Disordered" evidence="2">
    <location>
        <begin position="1"/>
        <end position="29"/>
    </location>
</feature>
<evidence type="ECO:0000256" key="1">
    <source>
        <dbReference type="PROSITE-ProRule" id="PRU00325"/>
    </source>
</evidence>
<dbReference type="PANTHER" id="PTHR31669:SF292">
    <property type="entry name" value="OS02G0262500 PROTEIN"/>
    <property type="match status" value="1"/>
</dbReference>
<evidence type="ECO:0000313" key="4">
    <source>
        <dbReference type="EMBL" id="CAF1578027.1"/>
    </source>
</evidence>
<dbReference type="EMBL" id="CAJOBC010096998">
    <property type="protein sequence ID" value="CAF4444335.1"/>
    <property type="molecule type" value="Genomic_DNA"/>
</dbReference>
<reference evidence="4" key="1">
    <citation type="submission" date="2021-02" db="EMBL/GenBank/DDBJ databases">
        <authorList>
            <person name="Nowell W R."/>
        </authorList>
    </citation>
    <scope>NUCLEOTIDE SEQUENCE</scope>
</reference>
<keyword evidence="1" id="KW-0479">Metal-binding</keyword>
<evidence type="ECO:0000313" key="5">
    <source>
        <dbReference type="EMBL" id="CAF4444335.1"/>
    </source>
</evidence>
<protein>
    <recommendedName>
        <fullName evidence="3">SWIM-type domain-containing protein</fullName>
    </recommendedName>
</protein>
<evidence type="ECO:0000313" key="6">
    <source>
        <dbReference type="Proteomes" id="UP000663829"/>
    </source>
</evidence>
<feature type="compositionally biased region" description="Polar residues" evidence="2">
    <location>
        <begin position="1"/>
        <end position="12"/>
    </location>
</feature>
<keyword evidence="1" id="KW-0862">Zinc</keyword>
<organism evidence="4 6">
    <name type="scientific">Didymodactylos carnosus</name>
    <dbReference type="NCBI Taxonomy" id="1234261"/>
    <lineage>
        <taxon>Eukaryota</taxon>
        <taxon>Metazoa</taxon>
        <taxon>Spiralia</taxon>
        <taxon>Gnathifera</taxon>
        <taxon>Rotifera</taxon>
        <taxon>Eurotatoria</taxon>
        <taxon>Bdelloidea</taxon>
        <taxon>Philodinida</taxon>
        <taxon>Philodinidae</taxon>
        <taxon>Didymodactylos</taxon>
    </lineage>
</organism>
<proteinExistence type="predicted"/>